<dbReference type="Pfam" id="PF05970">
    <property type="entry name" value="PIF1"/>
    <property type="match status" value="1"/>
</dbReference>
<dbReference type="PANTHER" id="PTHR10492:SF57">
    <property type="entry name" value="ATP-DEPENDENT DNA HELICASE"/>
    <property type="match status" value="1"/>
</dbReference>
<evidence type="ECO:0000259" key="2">
    <source>
        <dbReference type="Pfam" id="PF05970"/>
    </source>
</evidence>
<keyword evidence="4" id="KW-1185">Reference proteome</keyword>
<comment type="cofactor">
    <cofactor evidence="1">
        <name>Mg(2+)</name>
        <dbReference type="ChEBI" id="CHEBI:18420"/>
    </cofactor>
</comment>
<sequence length="151" mass="17510">MAHKRAIEALDRTIKDIKGNQHIMRGMVVLLAGNFRQTLPVIKAPANKTRVKIKIKVSRYRGEDCMGSGKRRCARFLWDIKYHPKCTLGNNMKKLKKKLIKVKGENKHHAQQAAQKAIIESKRMQVLDRTDINKLQQRLCNLEDEIRAKKQ</sequence>
<evidence type="ECO:0000313" key="4">
    <source>
        <dbReference type="Proteomes" id="UP000299102"/>
    </source>
</evidence>
<feature type="domain" description="DNA helicase Pif1-like DEAD-box helicase" evidence="2">
    <location>
        <begin position="1"/>
        <end position="59"/>
    </location>
</feature>
<dbReference type="EC" id="5.6.2.3" evidence="1"/>
<keyword evidence="1" id="KW-0347">Helicase</keyword>
<evidence type="ECO:0000313" key="3">
    <source>
        <dbReference type="EMBL" id="GBP42557.1"/>
    </source>
</evidence>
<dbReference type="InterPro" id="IPR010285">
    <property type="entry name" value="DNA_helicase_pif1-like_DEAD"/>
</dbReference>
<reference evidence="3 4" key="1">
    <citation type="journal article" date="2019" name="Commun. Biol.">
        <title>The bagworm genome reveals a unique fibroin gene that provides high tensile strength.</title>
        <authorList>
            <person name="Kono N."/>
            <person name="Nakamura H."/>
            <person name="Ohtoshi R."/>
            <person name="Tomita M."/>
            <person name="Numata K."/>
            <person name="Arakawa K."/>
        </authorList>
    </citation>
    <scope>NUCLEOTIDE SEQUENCE [LARGE SCALE GENOMIC DNA]</scope>
</reference>
<keyword evidence="1" id="KW-0233">DNA recombination</keyword>
<comment type="catalytic activity">
    <reaction evidence="1">
        <text>ATP + H2O = ADP + phosphate + H(+)</text>
        <dbReference type="Rhea" id="RHEA:13065"/>
        <dbReference type="ChEBI" id="CHEBI:15377"/>
        <dbReference type="ChEBI" id="CHEBI:15378"/>
        <dbReference type="ChEBI" id="CHEBI:30616"/>
        <dbReference type="ChEBI" id="CHEBI:43474"/>
        <dbReference type="ChEBI" id="CHEBI:456216"/>
        <dbReference type="EC" id="5.6.2.3"/>
    </reaction>
</comment>
<dbReference type="GO" id="GO:0000723">
    <property type="term" value="P:telomere maintenance"/>
    <property type="evidence" value="ECO:0007669"/>
    <property type="project" value="InterPro"/>
</dbReference>
<comment type="caution">
    <text evidence="3">The sequence shown here is derived from an EMBL/GenBank/DDBJ whole genome shotgun (WGS) entry which is preliminary data.</text>
</comment>
<dbReference type="GO" id="GO:0006310">
    <property type="term" value="P:DNA recombination"/>
    <property type="evidence" value="ECO:0007669"/>
    <property type="project" value="UniProtKB-KW"/>
</dbReference>
<dbReference type="AlphaFoldDB" id="A0A4C1VXJ7"/>
<organism evidence="3 4">
    <name type="scientific">Eumeta variegata</name>
    <name type="common">Bagworm moth</name>
    <name type="synonym">Eumeta japonica</name>
    <dbReference type="NCBI Taxonomy" id="151549"/>
    <lineage>
        <taxon>Eukaryota</taxon>
        <taxon>Metazoa</taxon>
        <taxon>Ecdysozoa</taxon>
        <taxon>Arthropoda</taxon>
        <taxon>Hexapoda</taxon>
        <taxon>Insecta</taxon>
        <taxon>Pterygota</taxon>
        <taxon>Neoptera</taxon>
        <taxon>Endopterygota</taxon>
        <taxon>Lepidoptera</taxon>
        <taxon>Glossata</taxon>
        <taxon>Ditrysia</taxon>
        <taxon>Tineoidea</taxon>
        <taxon>Psychidae</taxon>
        <taxon>Oiketicinae</taxon>
        <taxon>Eumeta</taxon>
    </lineage>
</organism>
<dbReference type="GO" id="GO:0005524">
    <property type="term" value="F:ATP binding"/>
    <property type="evidence" value="ECO:0007669"/>
    <property type="project" value="UniProtKB-KW"/>
</dbReference>
<evidence type="ECO:0000256" key="1">
    <source>
        <dbReference type="RuleBase" id="RU363044"/>
    </source>
</evidence>
<proteinExistence type="inferred from homology"/>
<dbReference type="Proteomes" id="UP000299102">
    <property type="component" value="Unassembled WGS sequence"/>
</dbReference>
<accession>A0A4C1VXJ7</accession>
<keyword evidence="1" id="KW-0547">Nucleotide-binding</keyword>
<dbReference type="GO" id="GO:0016887">
    <property type="term" value="F:ATP hydrolysis activity"/>
    <property type="evidence" value="ECO:0007669"/>
    <property type="project" value="RHEA"/>
</dbReference>
<keyword evidence="1" id="KW-0378">Hydrolase</keyword>
<dbReference type="GO" id="GO:0043139">
    <property type="term" value="F:5'-3' DNA helicase activity"/>
    <property type="evidence" value="ECO:0007669"/>
    <property type="project" value="UniProtKB-EC"/>
</dbReference>
<gene>
    <name evidence="3" type="ORF">EVAR_82007_1</name>
</gene>
<dbReference type="GO" id="GO:0006281">
    <property type="term" value="P:DNA repair"/>
    <property type="evidence" value="ECO:0007669"/>
    <property type="project" value="UniProtKB-KW"/>
</dbReference>
<dbReference type="PANTHER" id="PTHR10492">
    <property type="match status" value="1"/>
</dbReference>
<dbReference type="EMBL" id="BGZK01000420">
    <property type="protein sequence ID" value="GBP42557.1"/>
    <property type="molecule type" value="Genomic_DNA"/>
</dbReference>
<keyword evidence="1" id="KW-0067">ATP-binding</keyword>
<keyword evidence="1" id="KW-0234">DNA repair</keyword>
<name>A0A4C1VXJ7_EUMVA</name>
<comment type="similarity">
    <text evidence="1">Belongs to the helicase family.</text>
</comment>
<keyword evidence="1" id="KW-0227">DNA damage</keyword>
<dbReference type="OrthoDB" id="272985at2759"/>
<protein>
    <recommendedName>
        <fullName evidence="1">ATP-dependent DNA helicase</fullName>
        <ecNumber evidence="1">5.6.2.3</ecNumber>
    </recommendedName>
</protein>